<dbReference type="InterPro" id="IPR011650">
    <property type="entry name" value="Peptidase_M20_dimer"/>
</dbReference>
<dbReference type="Gene3D" id="3.40.630.10">
    <property type="entry name" value="Zn peptidases"/>
    <property type="match status" value="1"/>
</dbReference>
<accession>A0A1F7L018</accession>
<dbReference type="SUPFAM" id="SSF55031">
    <property type="entry name" value="Bacterial exopeptidase dimerisation domain"/>
    <property type="match status" value="1"/>
</dbReference>
<evidence type="ECO:0000256" key="1">
    <source>
        <dbReference type="ARBA" id="ARBA00022723"/>
    </source>
</evidence>
<dbReference type="PANTHER" id="PTHR43808">
    <property type="entry name" value="ACETYLORNITHINE DEACETYLASE"/>
    <property type="match status" value="1"/>
</dbReference>
<protein>
    <recommendedName>
        <fullName evidence="3">Peptidase M20 dimerisation domain-containing protein</fullName>
    </recommendedName>
</protein>
<keyword evidence="1" id="KW-0479">Metal-binding</keyword>
<dbReference type="Pfam" id="PF07687">
    <property type="entry name" value="M20_dimer"/>
    <property type="match status" value="1"/>
</dbReference>
<dbReference type="AlphaFoldDB" id="A0A1F7L018"/>
<evidence type="ECO:0000256" key="2">
    <source>
        <dbReference type="ARBA" id="ARBA00022801"/>
    </source>
</evidence>
<dbReference type="PANTHER" id="PTHR43808:SF31">
    <property type="entry name" value="N-ACETYL-L-CITRULLINE DEACETYLASE"/>
    <property type="match status" value="1"/>
</dbReference>
<name>A0A1F7L018_9BACT</name>
<gene>
    <name evidence="4" type="ORF">A3K52_01390</name>
</gene>
<reference evidence="4 5" key="1">
    <citation type="journal article" date="2016" name="Nat. Commun.">
        <title>Thousands of microbial genomes shed light on interconnected biogeochemical processes in an aquifer system.</title>
        <authorList>
            <person name="Anantharaman K."/>
            <person name="Brown C.T."/>
            <person name="Hug L.A."/>
            <person name="Sharon I."/>
            <person name="Castelle C.J."/>
            <person name="Probst A.J."/>
            <person name="Thomas B.C."/>
            <person name="Singh A."/>
            <person name="Wilkins M.J."/>
            <person name="Karaoz U."/>
            <person name="Brodie E.L."/>
            <person name="Williams K.H."/>
            <person name="Hubbard S.S."/>
            <person name="Banfield J.F."/>
        </authorList>
    </citation>
    <scope>NUCLEOTIDE SEQUENCE [LARGE SCALE GENOMIC DNA]</scope>
</reference>
<dbReference type="GO" id="GO:0006526">
    <property type="term" value="P:L-arginine biosynthetic process"/>
    <property type="evidence" value="ECO:0007669"/>
    <property type="project" value="TreeGrafter"/>
</dbReference>
<proteinExistence type="predicted"/>
<evidence type="ECO:0000313" key="5">
    <source>
        <dbReference type="Proteomes" id="UP000177050"/>
    </source>
</evidence>
<dbReference type="GO" id="GO:0008777">
    <property type="term" value="F:acetylornithine deacetylase activity"/>
    <property type="evidence" value="ECO:0007669"/>
    <property type="project" value="TreeGrafter"/>
</dbReference>
<dbReference type="Gene3D" id="3.30.70.360">
    <property type="match status" value="1"/>
</dbReference>
<dbReference type="InterPro" id="IPR036264">
    <property type="entry name" value="Bact_exopeptidase_dim_dom"/>
</dbReference>
<dbReference type="GO" id="GO:0046872">
    <property type="term" value="F:metal ion binding"/>
    <property type="evidence" value="ECO:0007669"/>
    <property type="project" value="UniProtKB-KW"/>
</dbReference>
<dbReference type="Proteomes" id="UP000177050">
    <property type="component" value="Unassembled WGS sequence"/>
</dbReference>
<dbReference type="InterPro" id="IPR002933">
    <property type="entry name" value="Peptidase_M20"/>
</dbReference>
<keyword evidence="2" id="KW-0378">Hydrolase</keyword>
<sequence length="356" mass="39693">MLTKILSLTKQFISIPSIKENNKALHEVLDIAKGELSGFHIEEFEKDGIPSILVYKENKKLRNFKIILDAHLDVVPGNKEQYASVEKDGRLYARGAFDMKAAAAVELLVFKEVAQKVNYPLALQLVTDEEIGGFNGAKYQADEGVRAEFAIAGEGTDLKVKNEAKGVLWANLSIKGKTAHAAYLWQGSNAIRMMNQALNQLAKKFPEPQKPIWKTTLNLSTINSSNQTYNKVADDCTVGIDIRYIPKDTETIVSLLKKTLPSYVQLDIKVKEPAQFTSKNNVYLKKLQNAVKKSINKSASIIAGYGASDIRHFNRVGCDGVEFGPTGYGLHTDCEWVDINSLKEYYISLKRFLLDV</sequence>
<organism evidence="4 5">
    <name type="scientific">Candidatus Roizmanbacteria bacterium RIFOXYD1_FULL_38_12</name>
    <dbReference type="NCBI Taxonomy" id="1802093"/>
    <lineage>
        <taxon>Bacteria</taxon>
        <taxon>Candidatus Roizmaniibacteriota</taxon>
    </lineage>
</organism>
<evidence type="ECO:0000313" key="4">
    <source>
        <dbReference type="EMBL" id="OGK73431.1"/>
    </source>
</evidence>
<comment type="caution">
    <text evidence="4">The sequence shown here is derived from an EMBL/GenBank/DDBJ whole genome shotgun (WGS) entry which is preliminary data.</text>
</comment>
<dbReference type="InterPro" id="IPR050072">
    <property type="entry name" value="Peptidase_M20A"/>
</dbReference>
<dbReference type="EMBL" id="MGBR01000001">
    <property type="protein sequence ID" value="OGK73431.1"/>
    <property type="molecule type" value="Genomic_DNA"/>
</dbReference>
<evidence type="ECO:0000259" key="3">
    <source>
        <dbReference type="Pfam" id="PF07687"/>
    </source>
</evidence>
<feature type="domain" description="Peptidase M20 dimerisation" evidence="3">
    <location>
        <begin position="163"/>
        <end position="253"/>
    </location>
</feature>
<dbReference type="SUPFAM" id="SSF53187">
    <property type="entry name" value="Zn-dependent exopeptidases"/>
    <property type="match status" value="1"/>
</dbReference>
<dbReference type="Pfam" id="PF01546">
    <property type="entry name" value="Peptidase_M20"/>
    <property type="match status" value="1"/>
</dbReference>